<keyword evidence="3" id="KW-1185">Reference proteome</keyword>
<keyword evidence="1" id="KW-0812">Transmembrane</keyword>
<dbReference type="AlphaFoldDB" id="A0A0P6XFJ6"/>
<keyword evidence="1" id="KW-1133">Transmembrane helix</keyword>
<name>A0A0P6XFJ6_9CHLR</name>
<dbReference type="Pfam" id="PF06182">
    <property type="entry name" value="ABC2_membrane_6"/>
    <property type="match status" value="1"/>
</dbReference>
<comment type="caution">
    <text evidence="2">The sequence shown here is derived from an EMBL/GenBank/DDBJ whole genome shotgun (WGS) entry which is preliminary data.</text>
</comment>
<feature type="transmembrane region" description="Helical" evidence="1">
    <location>
        <begin position="231"/>
        <end position="251"/>
    </location>
</feature>
<accession>A0A0P6XFJ6</accession>
<keyword evidence="1" id="KW-0472">Membrane</keyword>
<reference evidence="2 3" key="1">
    <citation type="submission" date="2015-07" db="EMBL/GenBank/DDBJ databases">
        <title>Genome sequence of Ornatilinea apprima DSM 23815.</title>
        <authorList>
            <person name="Hemp J."/>
            <person name="Ward L.M."/>
            <person name="Pace L.A."/>
            <person name="Fischer W.W."/>
        </authorList>
    </citation>
    <scope>NUCLEOTIDE SEQUENCE [LARGE SCALE GENOMIC DNA]</scope>
    <source>
        <strain evidence="2 3">P3M-1</strain>
    </source>
</reference>
<dbReference type="Proteomes" id="UP000050417">
    <property type="component" value="Unassembled WGS sequence"/>
</dbReference>
<feature type="transmembrane region" description="Helical" evidence="1">
    <location>
        <begin position="148"/>
        <end position="166"/>
    </location>
</feature>
<evidence type="ECO:0000313" key="3">
    <source>
        <dbReference type="Proteomes" id="UP000050417"/>
    </source>
</evidence>
<dbReference type="PANTHER" id="PTHR36833:SF2">
    <property type="entry name" value="SLR0610 PROTEIN"/>
    <property type="match status" value="1"/>
</dbReference>
<sequence>MYWMKLIGALMRASAQEELAYRENFWMQVLHSLLNLGVGVLGMSVLFAQVRQISGWDYASALAILGVYLVVSALRGLFIGPSLEALAGLGQEIWNGQFDFTLLRPANTRFLVTFRRWRFFALFDLLLGVGVLAAAVTRAQQPIGLENWLLFGLALLAAVVLLYAALLAFTSLAFQSPGMVFTWVFDAVFQLARYPVQIYPPALRFALTWLVPVGMMTSIPAQALTGQLNPWMLAGGLALAAVMLVGASWVFDRATRRYASASS</sequence>
<protein>
    <recommendedName>
        <fullName evidence="4">ABC transporter permease</fullName>
    </recommendedName>
</protein>
<dbReference type="PANTHER" id="PTHR36833">
    <property type="entry name" value="SLR0610 PROTEIN-RELATED"/>
    <property type="match status" value="1"/>
</dbReference>
<feature type="transmembrane region" description="Helical" evidence="1">
    <location>
        <begin position="25"/>
        <end position="47"/>
    </location>
</feature>
<dbReference type="EMBL" id="LGCL01000018">
    <property type="protein sequence ID" value="KPL78425.1"/>
    <property type="molecule type" value="Genomic_DNA"/>
</dbReference>
<proteinExistence type="predicted"/>
<organism evidence="2 3">
    <name type="scientific">Ornatilinea apprima</name>
    <dbReference type="NCBI Taxonomy" id="1134406"/>
    <lineage>
        <taxon>Bacteria</taxon>
        <taxon>Bacillati</taxon>
        <taxon>Chloroflexota</taxon>
        <taxon>Anaerolineae</taxon>
        <taxon>Anaerolineales</taxon>
        <taxon>Anaerolineaceae</taxon>
        <taxon>Ornatilinea</taxon>
    </lineage>
</organism>
<dbReference type="STRING" id="1134406.ADN00_06785"/>
<gene>
    <name evidence="2" type="ORF">ADN00_06785</name>
</gene>
<dbReference type="InterPro" id="IPR010390">
    <property type="entry name" value="ABC-2_transporter-like"/>
</dbReference>
<dbReference type="OrthoDB" id="3818833at2"/>
<dbReference type="RefSeq" id="WP_075062225.1">
    <property type="nucleotide sequence ID" value="NZ_LGCL01000018.1"/>
</dbReference>
<evidence type="ECO:0008006" key="4">
    <source>
        <dbReference type="Google" id="ProtNLM"/>
    </source>
</evidence>
<feature type="transmembrane region" description="Helical" evidence="1">
    <location>
        <begin position="117"/>
        <end position="136"/>
    </location>
</feature>
<evidence type="ECO:0000256" key="1">
    <source>
        <dbReference type="SAM" id="Phobius"/>
    </source>
</evidence>
<feature type="transmembrane region" description="Helical" evidence="1">
    <location>
        <begin position="59"/>
        <end position="79"/>
    </location>
</feature>
<evidence type="ECO:0000313" key="2">
    <source>
        <dbReference type="EMBL" id="KPL78425.1"/>
    </source>
</evidence>